<proteinExistence type="predicted"/>
<evidence type="ECO:0000256" key="1">
    <source>
        <dbReference type="SAM" id="MobiDB-lite"/>
    </source>
</evidence>
<comment type="caution">
    <text evidence="2">The sequence shown here is derived from an EMBL/GenBank/DDBJ whole genome shotgun (WGS) entry which is preliminary data.</text>
</comment>
<protein>
    <submittedName>
        <fullName evidence="2">Uncharacterized protein</fullName>
    </submittedName>
</protein>
<keyword evidence="3" id="KW-1185">Reference proteome</keyword>
<feature type="compositionally biased region" description="Basic residues" evidence="1">
    <location>
        <begin position="171"/>
        <end position="180"/>
    </location>
</feature>
<evidence type="ECO:0000313" key="2">
    <source>
        <dbReference type="EMBL" id="TNY23896.1"/>
    </source>
</evidence>
<accession>A0A5C5G5Z4</accession>
<dbReference type="AlphaFoldDB" id="A0A5C5G5Z4"/>
<feature type="region of interest" description="Disordered" evidence="1">
    <location>
        <begin position="110"/>
        <end position="225"/>
    </location>
</feature>
<organism evidence="2 3">
    <name type="scientific">Rhodotorula diobovata</name>
    <dbReference type="NCBI Taxonomy" id="5288"/>
    <lineage>
        <taxon>Eukaryota</taxon>
        <taxon>Fungi</taxon>
        <taxon>Dikarya</taxon>
        <taxon>Basidiomycota</taxon>
        <taxon>Pucciniomycotina</taxon>
        <taxon>Microbotryomycetes</taxon>
        <taxon>Sporidiobolales</taxon>
        <taxon>Sporidiobolaceae</taxon>
        <taxon>Rhodotorula</taxon>
    </lineage>
</organism>
<feature type="compositionally biased region" description="Basic residues" evidence="1">
    <location>
        <begin position="150"/>
        <end position="162"/>
    </location>
</feature>
<gene>
    <name evidence="2" type="ORF">DMC30DRAFT_388593</name>
</gene>
<name>A0A5C5G5Z4_9BASI</name>
<sequence>MLPRLPALASNPLRTVQAAADPRFDSRSAPPSSSRSARVNTHGTRRQSLAAFDSVLDSWILMQQTVRASRPWLAFPVLPSDVAERGWQRKDRIASFREDRLRGLLARVRSLDSSQTTSARPIRTEPRRPHRGGAALSRPPSPCRLLVARQQRRHPRLPRRRTAAPPPAGRHVPRSTHHQARPLPATAAPPAPGPLVPRVVPPRGDAPDLATSRPVLNVAWNGRQR</sequence>
<evidence type="ECO:0000313" key="3">
    <source>
        <dbReference type="Proteomes" id="UP000311382"/>
    </source>
</evidence>
<dbReference type="EMBL" id="SOZI01000007">
    <property type="protein sequence ID" value="TNY23896.1"/>
    <property type="molecule type" value="Genomic_DNA"/>
</dbReference>
<dbReference type="Proteomes" id="UP000311382">
    <property type="component" value="Unassembled WGS sequence"/>
</dbReference>
<feature type="region of interest" description="Disordered" evidence="1">
    <location>
        <begin position="19"/>
        <end position="44"/>
    </location>
</feature>
<reference evidence="2 3" key="1">
    <citation type="submission" date="2019-03" db="EMBL/GenBank/DDBJ databases">
        <title>Rhodosporidium diobovatum UCD-FST 08-225 genome sequencing, assembly, and annotation.</title>
        <authorList>
            <person name="Fakankun I.U."/>
            <person name="Fristensky B."/>
            <person name="Levin D.B."/>
        </authorList>
    </citation>
    <scope>NUCLEOTIDE SEQUENCE [LARGE SCALE GENOMIC DNA]</scope>
    <source>
        <strain evidence="2 3">UCD-FST 08-225</strain>
    </source>
</reference>
<feature type="compositionally biased region" description="Low complexity" evidence="1">
    <location>
        <begin position="27"/>
        <end position="38"/>
    </location>
</feature>